<protein>
    <submittedName>
        <fullName evidence="1">D-alanyl-D-alanine carboxypeptidase</fullName>
    </submittedName>
</protein>
<keyword evidence="1" id="KW-0378">Hydrolase</keyword>
<sequence length="347" mass="40103">MDSKTLGLRLLLLGVCAGVAITCMIKINETYDPLARYPYVTEQNRPVILAHLDAKEIDYMITQQLKPDQYLEFINEPDFSIYNTLFYARAKKAQDAPAAYIVNFINKYRSNFSLDTLTRYLSHYSYADLTSFYENEQILHEDVQLAPDPAYPYLVLNENLSVYRYVPDGLSDLEGTSLKSEAAQRLKAMLDDYKKIVGENESLGLESGYLNYEQVLDRYLRATLVYGEYVDRFALSGGENEQQLGYTVALTGAQRWDTLVAENKAFVDYDYTKVEEELGEAELETQAWLRANAWRYGFVVRYPQGKEEVTGHYYQPYLLRYVGQKTAKAMVDENKTMEEMDFEEELQ</sequence>
<dbReference type="EMBL" id="SRYG01000003">
    <property type="protein sequence ID" value="TGY66966.1"/>
    <property type="molecule type" value="Genomic_DNA"/>
</dbReference>
<dbReference type="Proteomes" id="UP000308836">
    <property type="component" value="Unassembled WGS sequence"/>
</dbReference>
<accession>A0AC61RA63</accession>
<keyword evidence="1" id="KW-0645">Protease</keyword>
<gene>
    <name evidence="1" type="ORF">E5336_01755</name>
</gene>
<proteinExistence type="predicted"/>
<evidence type="ECO:0000313" key="1">
    <source>
        <dbReference type="EMBL" id="TGY66966.1"/>
    </source>
</evidence>
<name>A0AC61RA63_9FIRM</name>
<organism evidence="1 2">
    <name type="scientific">Dubosiella muris</name>
    <dbReference type="NCBI Taxonomy" id="3038133"/>
    <lineage>
        <taxon>Bacteria</taxon>
        <taxon>Bacillati</taxon>
        <taxon>Bacillota</taxon>
        <taxon>Erysipelotrichia</taxon>
        <taxon>Erysipelotrichales</taxon>
        <taxon>Erysipelotrichaceae</taxon>
        <taxon>Dubosiella</taxon>
    </lineage>
</organism>
<comment type="caution">
    <text evidence="1">The sequence shown here is derived from an EMBL/GenBank/DDBJ whole genome shotgun (WGS) entry which is preliminary data.</text>
</comment>
<keyword evidence="1" id="KW-0121">Carboxypeptidase</keyword>
<evidence type="ECO:0000313" key="2">
    <source>
        <dbReference type="Proteomes" id="UP000308836"/>
    </source>
</evidence>
<reference evidence="1" key="1">
    <citation type="submission" date="2019-04" db="EMBL/GenBank/DDBJ databases">
        <title>Microbes associate with the intestines of laboratory mice.</title>
        <authorList>
            <person name="Navarre W."/>
            <person name="Wong E."/>
            <person name="Huang K."/>
            <person name="Tropini C."/>
            <person name="Ng K."/>
            <person name="Yu B."/>
        </authorList>
    </citation>
    <scope>NUCLEOTIDE SEQUENCE</scope>
    <source>
        <strain evidence="1">NM09_H32</strain>
    </source>
</reference>
<keyword evidence="2" id="KW-1185">Reference proteome</keyword>